<accession>A0A3G9G581</accession>
<name>A0A3G9G581_9CAUL</name>
<dbReference type="EMBL" id="AP018828">
    <property type="protein sequence ID" value="BBF82512.1"/>
    <property type="molecule type" value="Genomic_DNA"/>
</dbReference>
<sequence length="78" mass="8335">MVRFKSSSRTMMVLGGALAFAPLVMIYIVLGQLQGGVSYANEMAGHFTRYAHQAEIGGFLLAVGAVLRIAGICFPNKD</sequence>
<keyword evidence="1" id="KW-0812">Transmembrane</keyword>
<protein>
    <submittedName>
        <fullName evidence="2">Uncharacterized protein</fullName>
    </submittedName>
</protein>
<proteinExistence type="predicted"/>
<evidence type="ECO:0000313" key="3">
    <source>
        <dbReference type="Proteomes" id="UP000278756"/>
    </source>
</evidence>
<keyword evidence="1" id="KW-0472">Membrane</keyword>
<reference evidence="3" key="1">
    <citation type="journal article" date="2017" name="Biotechnol. Biofuels">
        <title>Evaluation of environmental bacterial communities as a factor affecting the growth of duckweed Lemna minor.</title>
        <authorList>
            <person name="Ishizawa H."/>
            <person name="Kuroda M."/>
            <person name="Morikawa M."/>
            <person name="Ike M."/>
        </authorList>
    </citation>
    <scope>NUCLEOTIDE SEQUENCE [LARGE SCALE GENOMIC DNA]</scope>
    <source>
        <strain evidence="3">M6</strain>
    </source>
</reference>
<feature type="transmembrane region" description="Helical" evidence="1">
    <location>
        <begin position="12"/>
        <end position="30"/>
    </location>
</feature>
<dbReference type="Proteomes" id="UP000278756">
    <property type="component" value="Chromosome 2"/>
</dbReference>
<dbReference type="AlphaFoldDB" id="A0A3G9G581"/>
<dbReference type="RefSeq" id="WP_126424093.1">
    <property type="nucleotide sequence ID" value="NZ_AP018828.1"/>
</dbReference>
<dbReference type="OrthoDB" id="7173682at2"/>
<feature type="transmembrane region" description="Helical" evidence="1">
    <location>
        <begin position="50"/>
        <end position="74"/>
    </location>
</feature>
<evidence type="ECO:0000313" key="2">
    <source>
        <dbReference type="EMBL" id="BBF82512.1"/>
    </source>
</evidence>
<gene>
    <name evidence="2" type="ORF">EM6_3153</name>
</gene>
<organism evidence="2 3">
    <name type="scientific">Asticcacaulis excentricus</name>
    <dbReference type="NCBI Taxonomy" id="78587"/>
    <lineage>
        <taxon>Bacteria</taxon>
        <taxon>Pseudomonadati</taxon>
        <taxon>Pseudomonadota</taxon>
        <taxon>Alphaproteobacteria</taxon>
        <taxon>Caulobacterales</taxon>
        <taxon>Caulobacteraceae</taxon>
        <taxon>Asticcacaulis</taxon>
    </lineage>
</organism>
<keyword evidence="1" id="KW-1133">Transmembrane helix</keyword>
<reference evidence="3" key="2">
    <citation type="journal article" date="2017" name="Plant Physiol. Biochem.">
        <title>Differential oxidative and antioxidative response of duckweed Lemna minor toward plant growth promoting/inhibiting bacteria.</title>
        <authorList>
            <person name="Ishizawa H."/>
            <person name="Kuroda M."/>
            <person name="Morikawa M."/>
            <person name="Ike M."/>
        </authorList>
    </citation>
    <scope>NUCLEOTIDE SEQUENCE [LARGE SCALE GENOMIC DNA]</scope>
    <source>
        <strain evidence="3">M6</strain>
    </source>
</reference>
<evidence type="ECO:0000256" key="1">
    <source>
        <dbReference type="SAM" id="Phobius"/>
    </source>
</evidence>